<dbReference type="OrthoDB" id="10495490at2759"/>
<dbReference type="Proteomes" id="UP000828390">
    <property type="component" value="Unassembled WGS sequence"/>
</dbReference>
<feature type="signal peptide" evidence="1">
    <location>
        <begin position="1"/>
        <end position="22"/>
    </location>
</feature>
<dbReference type="EMBL" id="JAIWYP010000009">
    <property type="protein sequence ID" value="KAH3774433.1"/>
    <property type="molecule type" value="Genomic_DNA"/>
</dbReference>
<evidence type="ECO:0000256" key="1">
    <source>
        <dbReference type="SAM" id="SignalP"/>
    </source>
</evidence>
<keyword evidence="1" id="KW-0732">Signal</keyword>
<proteinExistence type="predicted"/>
<name>A0A9D4E7Z3_DREPO</name>
<evidence type="ECO:0000313" key="2">
    <source>
        <dbReference type="EMBL" id="KAH3774433.1"/>
    </source>
</evidence>
<reference evidence="2" key="1">
    <citation type="journal article" date="2019" name="bioRxiv">
        <title>The Genome of the Zebra Mussel, Dreissena polymorpha: A Resource for Invasive Species Research.</title>
        <authorList>
            <person name="McCartney M.A."/>
            <person name="Auch B."/>
            <person name="Kono T."/>
            <person name="Mallez S."/>
            <person name="Zhang Y."/>
            <person name="Obille A."/>
            <person name="Becker A."/>
            <person name="Abrahante J.E."/>
            <person name="Garbe J."/>
            <person name="Badalamenti J.P."/>
            <person name="Herman A."/>
            <person name="Mangelson H."/>
            <person name="Liachko I."/>
            <person name="Sullivan S."/>
            <person name="Sone E.D."/>
            <person name="Koren S."/>
            <person name="Silverstein K.A.T."/>
            <person name="Beckman K.B."/>
            <person name="Gohl D.M."/>
        </authorList>
    </citation>
    <scope>NUCLEOTIDE SEQUENCE</scope>
    <source>
        <strain evidence="2">Duluth1</strain>
        <tissue evidence="2">Whole animal</tissue>
    </source>
</reference>
<feature type="chain" id="PRO_5038931973" evidence="1">
    <location>
        <begin position="23"/>
        <end position="249"/>
    </location>
</feature>
<sequence length="249" mass="28620">MDGFNFLRICFAVLFLIHRGHSFLEPASIDCSTYKGVALYEHQCRKFLQYHGMTTPWYFGYDDVLTRQELLTAIIGKCRKNIPNYKECMAEIITWCPVQSRLIAAETDAVSSYYCDGTEVANWIVQYIAYREQNGGFSYDWPKCLGRGTEASRQCAREGLTPDPFSLHTPQEGVSLMKEYAVQMFNCMKRKLSSNLFEPSDCPSSPSDQLFVFWIHWFPNSVFGFEVPDENRNLSKKEADMIIPKVTGL</sequence>
<evidence type="ECO:0000313" key="3">
    <source>
        <dbReference type="Proteomes" id="UP000828390"/>
    </source>
</evidence>
<reference evidence="2" key="2">
    <citation type="submission" date="2020-11" db="EMBL/GenBank/DDBJ databases">
        <authorList>
            <person name="McCartney M.A."/>
            <person name="Auch B."/>
            <person name="Kono T."/>
            <person name="Mallez S."/>
            <person name="Becker A."/>
            <person name="Gohl D.M."/>
            <person name="Silverstein K.A.T."/>
            <person name="Koren S."/>
            <person name="Bechman K.B."/>
            <person name="Herman A."/>
            <person name="Abrahante J.E."/>
            <person name="Garbe J."/>
        </authorList>
    </citation>
    <scope>NUCLEOTIDE SEQUENCE</scope>
    <source>
        <strain evidence="2">Duluth1</strain>
        <tissue evidence="2">Whole animal</tissue>
    </source>
</reference>
<gene>
    <name evidence="2" type="ORF">DPMN_175815</name>
</gene>
<protein>
    <submittedName>
        <fullName evidence="2">Uncharacterized protein</fullName>
    </submittedName>
</protein>
<comment type="caution">
    <text evidence="2">The sequence shown here is derived from an EMBL/GenBank/DDBJ whole genome shotgun (WGS) entry which is preliminary data.</text>
</comment>
<dbReference type="AlphaFoldDB" id="A0A9D4E7Z3"/>
<keyword evidence="3" id="KW-1185">Reference proteome</keyword>
<organism evidence="2 3">
    <name type="scientific">Dreissena polymorpha</name>
    <name type="common">Zebra mussel</name>
    <name type="synonym">Mytilus polymorpha</name>
    <dbReference type="NCBI Taxonomy" id="45954"/>
    <lineage>
        <taxon>Eukaryota</taxon>
        <taxon>Metazoa</taxon>
        <taxon>Spiralia</taxon>
        <taxon>Lophotrochozoa</taxon>
        <taxon>Mollusca</taxon>
        <taxon>Bivalvia</taxon>
        <taxon>Autobranchia</taxon>
        <taxon>Heteroconchia</taxon>
        <taxon>Euheterodonta</taxon>
        <taxon>Imparidentia</taxon>
        <taxon>Neoheterodontei</taxon>
        <taxon>Myida</taxon>
        <taxon>Dreissenoidea</taxon>
        <taxon>Dreissenidae</taxon>
        <taxon>Dreissena</taxon>
    </lineage>
</organism>
<accession>A0A9D4E7Z3</accession>